<evidence type="ECO:0000313" key="2">
    <source>
        <dbReference type="Proteomes" id="UP000269221"/>
    </source>
</evidence>
<accession>A0A3M0KT56</accession>
<sequence>MASKSQNCWKVKGVDPSEFSTSATQLECCALYWTLQYKTHGPNVDDQGFDVSDTKVKCEKAGTLHPGANTAQGDFTNGYKYLIWQRKKLEPGSSLECPVKGQEVMGTN</sequence>
<name>A0A3M0KT56_HIRRU</name>
<dbReference type="Proteomes" id="UP000269221">
    <property type="component" value="Unassembled WGS sequence"/>
</dbReference>
<protein>
    <submittedName>
        <fullName evidence="1">Uncharacterized protein</fullName>
    </submittedName>
</protein>
<reference evidence="1 2" key="1">
    <citation type="submission" date="2018-07" db="EMBL/GenBank/DDBJ databases">
        <title>A high quality draft genome assembly of the barn swallow (H. rustica rustica).</title>
        <authorList>
            <person name="Formenti G."/>
            <person name="Chiara M."/>
            <person name="Poveda L."/>
            <person name="Francoijs K.-J."/>
            <person name="Bonisoli-Alquati A."/>
            <person name="Canova L."/>
            <person name="Gianfranceschi L."/>
            <person name="Horner D.S."/>
            <person name="Saino N."/>
        </authorList>
    </citation>
    <scope>NUCLEOTIDE SEQUENCE [LARGE SCALE GENOMIC DNA]</scope>
    <source>
        <strain evidence="1">Chelidonia</strain>
        <tissue evidence="1">Blood</tissue>
    </source>
</reference>
<gene>
    <name evidence="1" type="ORF">DUI87_06414</name>
</gene>
<organism evidence="1 2">
    <name type="scientific">Hirundo rustica rustica</name>
    <dbReference type="NCBI Taxonomy" id="333673"/>
    <lineage>
        <taxon>Eukaryota</taxon>
        <taxon>Metazoa</taxon>
        <taxon>Chordata</taxon>
        <taxon>Craniata</taxon>
        <taxon>Vertebrata</taxon>
        <taxon>Euteleostomi</taxon>
        <taxon>Archelosauria</taxon>
        <taxon>Archosauria</taxon>
        <taxon>Dinosauria</taxon>
        <taxon>Saurischia</taxon>
        <taxon>Theropoda</taxon>
        <taxon>Coelurosauria</taxon>
        <taxon>Aves</taxon>
        <taxon>Neognathae</taxon>
        <taxon>Neoaves</taxon>
        <taxon>Telluraves</taxon>
        <taxon>Australaves</taxon>
        <taxon>Passeriformes</taxon>
        <taxon>Sylvioidea</taxon>
        <taxon>Hirundinidae</taxon>
        <taxon>Hirundo</taxon>
    </lineage>
</organism>
<evidence type="ECO:0000313" key="1">
    <source>
        <dbReference type="EMBL" id="RMC16479.1"/>
    </source>
</evidence>
<dbReference type="EMBL" id="QRBI01000102">
    <property type="protein sequence ID" value="RMC16479.1"/>
    <property type="molecule type" value="Genomic_DNA"/>
</dbReference>
<proteinExistence type="predicted"/>
<comment type="caution">
    <text evidence="1">The sequence shown here is derived from an EMBL/GenBank/DDBJ whole genome shotgun (WGS) entry which is preliminary data.</text>
</comment>
<keyword evidence="2" id="KW-1185">Reference proteome</keyword>
<dbReference type="AlphaFoldDB" id="A0A3M0KT56"/>